<comment type="caution">
    <text evidence="1">The sequence shown here is derived from an EMBL/GenBank/DDBJ whole genome shotgun (WGS) entry which is preliminary data.</text>
</comment>
<evidence type="ECO:0000313" key="2">
    <source>
        <dbReference type="Proteomes" id="UP001257659"/>
    </source>
</evidence>
<protein>
    <recommendedName>
        <fullName evidence="3">Mobilization protein</fullName>
    </recommendedName>
</protein>
<gene>
    <name evidence="1" type="ORF">GGR31_001267</name>
</gene>
<evidence type="ECO:0000313" key="1">
    <source>
        <dbReference type="EMBL" id="MDR6300636.1"/>
    </source>
</evidence>
<organism evidence="1 2">
    <name type="scientific">Mesonia maritima</name>
    <dbReference type="NCBI Taxonomy" id="1793873"/>
    <lineage>
        <taxon>Bacteria</taxon>
        <taxon>Pseudomonadati</taxon>
        <taxon>Bacteroidota</taxon>
        <taxon>Flavobacteriia</taxon>
        <taxon>Flavobacteriales</taxon>
        <taxon>Flavobacteriaceae</taxon>
        <taxon>Mesonia</taxon>
    </lineage>
</organism>
<name>A0ABU1K5R3_9FLAO</name>
<accession>A0ABU1K5R3</accession>
<dbReference type="RefSeq" id="WP_309727532.1">
    <property type="nucleotide sequence ID" value="NZ_JAVDQA010000002.1"/>
</dbReference>
<reference evidence="1 2" key="1">
    <citation type="submission" date="2023-07" db="EMBL/GenBank/DDBJ databases">
        <title>Genomic Encyclopedia of Type Strains, Phase IV (KMG-IV): sequencing the most valuable type-strain genomes for metagenomic binning, comparative biology and taxonomic classification.</title>
        <authorList>
            <person name="Goeker M."/>
        </authorList>
    </citation>
    <scope>NUCLEOTIDE SEQUENCE [LARGE SCALE GENOMIC DNA]</scope>
    <source>
        <strain evidence="1 2">DSM 102814</strain>
    </source>
</reference>
<keyword evidence="2" id="KW-1185">Reference proteome</keyword>
<evidence type="ECO:0008006" key="3">
    <source>
        <dbReference type="Google" id="ProtNLM"/>
    </source>
</evidence>
<dbReference type="Proteomes" id="UP001257659">
    <property type="component" value="Unassembled WGS sequence"/>
</dbReference>
<dbReference type="InterPro" id="IPR053842">
    <property type="entry name" value="NikA-like"/>
</dbReference>
<dbReference type="EMBL" id="JAVDQA010000002">
    <property type="protein sequence ID" value="MDR6300636.1"/>
    <property type="molecule type" value="Genomic_DNA"/>
</dbReference>
<proteinExistence type="predicted"/>
<dbReference type="Pfam" id="PF21983">
    <property type="entry name" value="NikA-like"/>
    <property type="match status" value="1"/>
</dbReference>
<sequence>MKKNHRIQLRLTAIEKTAIEMKAKKYETSITQIVISATLNKPIPIKWEPDEHAEKLKNELSIIGRNLWMLIKYKKKFQLSEQFKIQEIINELLQLVQKINQYYDRKSETQS</sequence>